<comment type="caution">
    <text evidence="1">The sequence shown here is derived from an EMBL/GenBank/DDBJ whole genome shotgun (WGS) entry which is preliminary data.</text>
</comment>
<dbReference type="EMBL" id="QLSV01000010">
    <property type="protein sequence ID" value="RAR47267.1"/>
    <property type="molecule type" value="Genomic_DNA"/>
</dbReference>
<proteinExistence type="predicted"/>
<reference evidence="1 2" key="1">
    <citation type="submission" date="2018-06" db="EMBL/GenBank/DDBJ databases">
        <title>Genomic Encyclopedia of Type Strains, Phase III (KMG-III): the genomes of soil and plant-associated and newly described type strains.</title>
        <authorList>
            <person name="Whitman W."/>
        </authorList>
    </citation>
    <scope>NUCLEOTIDE SEQUENCE [LARGE SCALE GENOMIC DNA]</scope>
    <source>
        <strain evidence="1 2">CGMCC 1.12504</strain>
    </source>
</reference>
<keyword evidence="2" id="KW-1185">Reference proteome</keyword>
<dbReference type="RefSeq" id="WP_112086541.1">
    <property type="nucleotide sequence ID" value="NZ_QLSV01000010.1"/>
</dbReference>
<accession>A0A328WS52</accession>
<protein>
    <submittedName>
        <fullName evidence="1">Uncharacterized protein</fullName>
    </submittedName>
</protein>
<name>A0A328WS52_9FLAO</name>
<evidence type="ECO:0000313" key="1">
    <source>
        <dbReference type="EMBL" id="RAR47267.1"/>
    </source>
</evidence>
<dbReference type="AlphaFoldDB" id="A0A328WS52"/>
<dbReference type="Proteomes" id="UP000249518">
    <property type="component" value="Unassembled WGS sequence"/>
</dbReference>
<gene>
    <name evidence="1" type="ORF">B0I10_11060</name>
</gene>
<organism evidence="1 2">
    <name type="scientific">Flavobacterium lacus</name>
    <dbReference type="NCBI Taxonomy" id="1353778"/>
    <lineage>
        <taxon>Bacteria</taxon>
        <taxon>Pseudomonadati</taxon>
        <taxon>Bacteroidota</taxon>
        <taxon>Flavobacteriia</taxon>
        <taxon>Flavobacteriales</taxon>
        <taxon>Flavobacteriaceae</taxon>
        <taxon>Flavobacterium</taxon>
    </lineage>
</organism>
<sequence>MKSIKNKVQQLLLTTLLFIFASQLYGQKPAWGARFDFDVKNELEPKLVLVDNYNYYLLTVLNTTGMMASNQILLRKFDQKNNLVETIKHRFPELEGGGTLHNFLGSFDLGTDRAVVFTQSYSSKAKRDVIYQHVFDKASQQFTSTIITEYPIASAYKSGDVAVKRSPNGSRILLHYKVPASKKEAEINHLFALNGQTLAVEWQKEVQFDLGFFTRSLVVTNSGNAVLLRIPYSYKLDNYLVEITAQGQKDIIVGENLKLHDPYPFSIGDQDYLLAFNYPSKGIRRGDFGHLMVYDLKSGSILANNEIKGFNSEISIETALVRDVLLQNDEIYVFTEAKVDVTPKPTPGTMGFPEKKFLFGPSFMFTLGFDGKLKKTSPFPKGTIGEAELFQSFGLVQGNGDLFVQTGLYNGFFKWNYLFNNEELARTISFHFYDDIRPGVKVRYVNQLLHYFRDKDQFLFAKITTTDKDQMSFGTFSEVK</sequence>
<evidence type="ECO:0000313" key="2">
    <source>
        <dbReference type="Proteomes" id="UP000249518"/>
    </source>
</evidence>
<dbReference type="OrthoDB" id="1216284at2"/>